<keyword evidence="3 5" id="KW-0698">rRNA processing</keyword>
<comment type="subunit">
    <text evidence="5">Binds ribosomal protein uS19.</text>
</comment>
<keyword evidence="9" id="KW-1185">Reference proteome</keyword>
<dbReference type="SUPFAM" id="SSF50346">
    <property type="entry name" value="PRC-barrel domain"/>
    <property type="match status" value="1"/>
</dbReference>
<dbReference type="Gene3D" id="2.30.30.240">
    <property type="entry name" value="PRC-barrel domain"/>
    <property type="match status" value="1"/>
</dbReference>
<accession>A0A5R9G0N5</accession>
<evidence type="ECO:0000313" key="9">
    <source>
        <dbReference type="Proteomes" id="UP000309676"/>
    </source>
</evidence>
<dbReference type="GO" id="GO:0043022">
    <property type="term" value="F:ribosome binding"/>
    <property type="evidence" value="ECO:0007669"/>
    <property type="project" value="InterPro"/>
</dbReference>
<evidence type="ECO:0000256" key="4">
    <source>
        <dbReference type="ARBA" id="ARBA00023186"/>
    </source>
</evidence>
<dbReference type="GO" id="GO:0042274">
    <property type="term" value="P:ribosomal small subunit biogenesis"/>
    <property type="evidence" value="ECO:0007669"/>
    <property type="project" value="UniProtKB-UniRule"/>
</dbReference>
<reference evidence="8 9" key="1">
    <citation type="submission" date="2019-05" db="EMBL/GenBank/DDBJ databases">
        <authorList>
            <person name="Narsing Rao M.P."/>
            <person name="Li W.J."/>
        </authorList>
    </citation>
    <scope>NUCLEOTIDE SEQUENCE [LARGE SCALE GENOMIC DNA]</scope>
    <source>
        <strain evidence="8 9">SYSU_K30003</strain>
    </source>
</reference>
<organism evidence="8 9">
    <name type="scientific">Paenibacillus antri</name>
    <dbReference type="NCBI Taxonomy" id="2582848"/>
    <lineage>
        <taxon>Bacteria</taxon>
        <taxon>Bacillati</taxon>
        <taxon>Bacillota</taxon>
        <taxon>Bacilli</taxon>
        <taxon>Bacillales</taxon>
        <taxon>Paenibacillaceae</taxon>
        <taxon>Paenibacillus</taxon>
    </lineage>
</organism>
<dbReference type="InterPro" id="IPR027275">
    <property type="entry name" value="PRC-brl_dom"/>
</dbReference>
<dbReference type="Pfam" id="PF01782">
    <property type="entry name" value="RimM"/>
    <property type="match status" value="1"/>
</dbReference>
<keyword evidence="2 5" id="KW-0690">Ribosome biogenesis</keyword>
<dbReference type="PANTHER" id="PTHR33692">
    <property type="entry name" value="RIBOSOME MATURATION FACTOR RIMM"/>
    <property type="match status" value="1"/>
</dbReference>
<dbReference type="InterPro" id="IPR036976">
    <property type="entry name" value="RimM_N_sf"/>
</dbReference>
<gene>
    <name evidence="5 8" type="primary">rimM</name>
    <name evidence="8" type="ORF">FE782_22990</name>
</gene>
<dbReference type="GO" id="GO:0005737">
    <property type="term" value="C:cytoplasm"/>
    <property type="evidence" value="ECO:0007669"/>
    <property type="project" value="UniProtKB-SubCell"/>
</dbReference>
<dbReference type="InterPro" id="IPR002676">
    <property type="entry name" value="RimM_N"/>
</dbReference>
<evidence type="ECO:0000256" key="5">
    <source>
        <dbReference type="HAMAP-Rule" id="MF_00014"/>
    </source>
</evidence>
<dbReference type="HAMAP" id="MF_00014">
    <property type="entry name" value="Ribosome_mat_RimM"/>
    <property type="match status" value="1"/>
</dbReference>
<feature type="domain" description="RimM N-terminal" evidence="6">
    <location>
        <begin position="7"/>
        <end position="91"/>
    </location>
</feature>
<dbReference type="Gene3D" id="2.40.30.60">
    <property type="entry name" value="RimM"/>
    <property type="match status" value="1"/>
</dbReference>
<dbReference type="GO" id="GO:0005840">
    <property type="term" value="C:ribosome"/>
    <property type="evidence" value="ECO:0007669"/>
    <property type="project" value="InterPro"/>
</dbReference>
<dbReference type="InterPro" id="IPR011033">
    <property type="entry name" value="PRC_barrel-like_sf"/>
</dbReference>
<dbReference type="EMBL" id="VCIW01000018">
    <property type="protein sequence ID" value="TLS49872.1"/>
    <property type="molecule type" value="Genomic_DNA"/>
</dbReference>
<evidence type="ECO:0000256" key="2">
    <source>
        <dbReference type="ARBA" id="ARBA00022517"/>
    </source>
</evidence>
<proteinExistence type="inferred from homology"/>
<evidence type="ECO:0000256" key="1">
    <source>
        <dbReference type="ARBA" id="ARBA00022490"/>
    </source>
</evidence>
<comment type="subcellular location">
    <subcellularLocation>
        <location evidence="5">Cytoplasm</location>
    </subcellularLocation>
</comment>
<comment type="caution">
    <text evidence="8">The sequence shown here is derived from an EMBL/GenBank/DDBJ whole genome shotgun (WGS) entry which is preliminary data.</text>
</comment>
<dbReference type="RefSeq" id="WP_138196692.1">
    <property type="nucleotide sequence ID" value="NZ_VCIW01000018.1"/>
</dbReference>
<dbReference type="AlphaFoldDB" id="A0A5R9G0N5"/>
<dbReference type="NCBIfam" id="TIGR02273">
    <property type="entry name" value="16S_RimM"/>
    <property type="match status" value="1"/>
</dbReference>
<dbReference type="SUPFAM" id="SSF50447">
    <property type="entry name" value="Translation proteins"/>
    <property type="match status" value="1"/>
</dbReference>
<sequence>MKPKLLTVGKVANTHGIRGELKVWPETDFPEQRFKSGAGLLLVSPDEAKTMPLTVVTARPQKTVYIVKFKEFDNINEVEAYKGWSLKVSSEERAKLDRDEFYFHDIIGCDVRTEEGEAVGVVTDILRPGANDVWVVKRTNGKTAYIPYIADVVLDVDVAGKVVTIRLMEGLLE</sequence>
<keyword evidence="1 5" id="KW-0963">Cytoplasm</keyword>
<evidence type="ECO:0000313" key="8">
    <source>
        <dbReference type="EMBL" id="TLS49872.1"/>
    </source>
</evidence>
<dbReference type="PANTHER" id="PTHR33692:SF1">
    <property type="entry name" value="RIBOSOME MATURATION FACTOR RIMM"/>
    <property type="match status" value="1"/>
</dbReference>
<protein>
    <recommendedName>
        <fullName evidence="5">Ribosome maturation factor RimM</fullName>
    </recommendedName>
</protein>
<comment type="domain">
    <text evidence="5">The PRC barrel domain binds ribosomal protein uS19.</text>
</comment>
<dbReference type="GO" id="GO:0006364">
    <property type="term" value="P:rRNA processing"/>
    <property type="evidence" value="ECO:0007669"/>
    <property type="project" value="UniProtKB-UniRule"/>
</dbReference>
<dbReference type="Pfam" id="PF05239">
    <property type="entry name" value="PRC"/>
    <property type="match status" value="1"/>
</dbReference>
<keyword evidence="4 5" id="KW-0143">Chaperone</keyword>
<evidence type="ECO:0000259" key="6">
    <source>
        <dbReference type="Pfam" id="PF01782"/>
    </source>
</evidence>
<comment type="function">
    <text evidence="5">An accessory protein needed during the final step in the assembly of 30S ribosomal subunit, possibly for assembly of the head region. Essential for efficient processing of 16S rRNA. May be needed both before and after RbfA during the maturation of 16S rRNA. It has affinity for free ribosomal 30S subunits but not for 70S ribosomes.</text>
</comment>
<dbReference type="Proteomes" id="UP000309676">
    <property type="component" value="Unassembled WGS sequence"/>
</dbReference>
<comment type="similarity">
    <text evidence="5">Belongs to the RimM family.</text>
</comment>
<evidence type="ECO:0000256" key="3">
    <source>
        <dbReference type="ARBA" id="ARBA00022552"/>
    </source>
</evidence>
<dbReference type="InterPro" id="IPR011961">
    <property type="entry name" value="RimM"/>
</dbReference>
<feature type="domain" description="PRC-barrel" evidence="7">
    <location>
        <begin position="99"/>
        <end position="172"/>
    </location>
</feature>
<name>A0A5R9G0N5_9BACL</name>
<dbReference type="OrthoDB" id="9810331at2"/>
<dbReference type="InterPro" id="IPR009000">
    <property type="entry name" value="Transl_B-barrel_sf"/>
</dbReference>
<evidence type="ECO:0000259" key="7">
    <source>
        <dbReference type="Pfam" id="PF05239"/>
    </source>
</evidence>